<feature type="domain" description="4Fe-4S ferredoxin-type" evidence="6">
    <location>
        <begin position="121"/>
        <end position="149"/>
    </location>
</feature>
<dbReference type="PANTHER" id="PTHR44579">
    <property type="entry name" value="OS01G0730500 PROTEIN"/>
    <property type="match status" value="1"/>
</dbReference>
<dbReference type="GO" id="GO:0005506">
    <property type="term" value="F:iron ion binding"/>
    <property type="evidence" value="ECO:0007669"/>
    <property type="project" value="InterPro"/>
</dbReference>
<evidence type="ECO:0000256" key="2">
    <source>
        <dbReference type="ARBA" id="ARBA00023004"/>
    </source>
</evidence>
<protein>
    <submittedName>
        <fullName evidence="7">Uncharacterized protein</fullName>
    </submittedName>
</protein>
<accession>A0AAW1PQF0</accession>
<dbReference type="InterPro" id="IPR001623">
    <property type="entry name" value="DnaJ_domain"/>
</dbReference>
<dbReference type="Pfam" id="PF00226">
    <property type="entry name" value="DnaJ"/>
    <property type="match status" value="1"/>
</dbReference>
<dbReference type="AlphaFoldDB" id="A0AAW1PQF0"/>
<feature type="region of interest" description="Disordered" evidence="4">
    <location>
        <begin position="238"/>
        <end position="309"/>
    </location>
</feature>
<dbReference type="PRINTS" id="PR00625">
    <property type="entry name" value="JDOMAIN"/>
</dbReference>
<evidence type="ECO:0000256" key="3">
    <source>
        <dbReference type="ARBA" id="ARBA00023014"/>
    </source>
</evidence>
<gene>
    <name evidence="7" type="ORF">WJX72_006958</name>
</gene>
<evidence type="ECO:0000259" key="6">
    <source>
        <dbReference type="PROSITE" id="PS51379"/>
    </source>
</evidence>
<dbReference type="CDD" id="cd06257">
    <property type="entry name" value="DnaJ"/>
    <property type="match status" value="1"/>
</dbReference>
<dbReference type="Pfam" id="PF13370">
    <property type="entry name" value="Fer4_13"/>
    <property type="match status" value="1"/>
</dbReference>
<proteinExistence type="predicted"/>
<dbReference type="InterPro" id="IPR017896">
    <property type="entry name" value="4Fe4S_Fe-S-bd"/>
</dbReference>
<keyword evidence="1" id="KW-0479">Metal-binding</keyword>
<keyword evidence="3" id="KW-0411">Iron-sulfur</keyword>
<reference evidence="7 8" key="1">
    <citation type="journal article" date="2024" name="Nat. Commun.">
        <title>Phylogenomics reveals the evolutionary origins of lichenization in chlorophyte algae.</title>
        <authorList>
            <person name="Puginier C."/>
            <person name="Libourel C."/>
            <person name="Otte J."/>
            <person name="Skaloud P."/>
            <person name="Haon M."/>
            <person name="Grisel S."/>
            <person name="Petersen M."/>
            <person name="Berrin J.G."/>
            <person name="Delaux P.M."/>
            <person name="Dal Grande F."/>
            <person name="Keller J."/>
        </authorList>
    </citation>
    <scope>NUCLEOTIDE SEQUENCE [LARGE SCALE GENOMIC DNA]</scope>
    <source>
        <strain evidence="7 8">SAG 2043</strain>
    </source>
</reference>
<organism evidence="7 8">
    <name type="scientific">[Myrmecia] bisecta</name>
    <dbReference type="NCBI Taxonomy" id="41462"/>
    <lineage>
        <taxon>Eukaryota</taxon>
        <taxon>Viridiplantae</taxon>
        <taxon>Chlorophyta</taxon>
        <taxon>core chlorophytes</taxon>
        <taxon>Trebouxiophyceae</taxon>
        <taxon>Trebouxiales</taxon>
        <taxon>Trebouxiaceae</taxon>
        <taxon>Myrmecia</taxon>
    </lineage>
</organism>
<evidence type="ECO:0000256" key="4">
    <source>
        <dbReference type="SAM" id="MobiDB-lite"/>
    </source>
</evidence>
<dbReference type="Proteomes" id="UP001489004">
    <property type="component" value="Unassembled WGS sequence"/>
</dbReference>
<dbReference type="PROSITE" id="PS50076">
    <property type="entry name" value="DNAJ_2"/>
    <property type="match status" value="1"/>
</dbReference>
<dbReference type="GO" id="GO:0009055">
    <property type="term" value="F:electron transfer activity"/>
    <property type="evidence" value="ECO:0007669"/>
    <property type="project" value="InterPro"/>
</dbReference>
<comment type="caution">
    <text evidence="7">The sequence shown here is derived from an EMBL/GenBank/DDBJ whole genome shotgun (WGS) entry which is preliminary data.</text>
</comment>
<dbReference type="PROSITE" id="PS51379">
    <property type="entry name" value="4FE4S_FER_2"/>
    <property type="match status" value="1"/>
</dbReference>
<dbReference type="PRINTS" id="PR00352">
    <property type="entry name" value="3FE4SFRDOXIN"/>
</dbReference>
<name>A0AAW1PQF0_9CHLO</name>
<dbReference type="SUPFAM" id="SSF46565">
    <property type="entry name" value="Chaperone J-domain"/>
    <property type="match status" value="1"/>
</dbReference>
<feature type="compositionally biased region" description="Low complexity" evidence="4">
    <location>
        <begin position="252"/>
        <end position="279"/>
    </location>
</feature>
<keyword evidence="8" id="KW-1185">Reference proteome</keyword>
<sequence length="309" mass="34149">MPAVRRHNTLVPKAYATGSTTAAEDADDYYALLNVPCNASAEEIKRAYYAIVRDHHPDLLHPSLTSADAEEESRLANEFCTFINQVYNTLKDPDKRAAYDDLFGLSPTATNPFGDSSHERDQVFVDEYTCIGCRACCGVCPKSFKIDDEHGRARAVSQDADSPARLQEAIDTCPVDCIHWVTAPQLALLETAMRNMDRADVWIMFTGGGKGVNVFLEASIQWEKRQSRIRARQQQAGGWWSTWSGGGGAGGAQQWQHQQRPTASPGASTSTAVAAAAAARSWREYQRHKQQRRSHARQFLAAGRDESSI</sequence>
<dbReference type="InterPro" id="IPR001080">
    <property type="entry name" value="3Fe4S_ferredoxin"/>
</dbReference>
<dbReference type="Gene3D" id="3.30.70.20">
    <property type="match status" value="1"/>
</dbReference>
<evidence type="ECO:0000256" key="1">
    <source>
        <dbReference type="ARBA" id="ARBA00022723"/>
    </source>
</evidence>
<dbReference type="GO" id="GO:0051536">
    <property type="term" value="F:iron-sulfur cluster binding"/>
    <property type="evidence" value="ECO:0007669"/>
    <property type="project" value="UniProtKB-KW"/>
</dbReference>
<dbReference type="InterPro" id="IPR036869">
    <property type="entry name" value="J_dom_sf"/>
</dbReference>
<feature type="domain" description="J" evidence="5">
    <location>
        <begin position="28"/>
        <end position="103"/>
    </location>
</feature>
<evidence type="ECO:0000313" key="7">
    <source>
        <dbReference type="EMBL" id="KAK9810222.1"/>
    </source>
</evidence>
<dbReference type="PANTHER" id="PTHR44579:SF2">
    <property type="entry name" value="OS01G0730500 PROTEIN"/>
    <property type="match status" value="1"/>
</dbReference>
<dbReference type="SUPFAM" id="SSF54862">
    <property type="entry name" value="4Fe-4S ferredoxins"/>
    <property type="match status" value="1"/>
</dbReference>
<evidence type="ECO:0000313" key="8">
    <source>
        <dbReference type="Proteomes" id="UP001489004"/>
    </source>
</evidence>
<evidence type="ECO:0000259" key="5">
    <source>
        <dbReference type="PROSITE" id="PS50076"/>
    </source>
</evidence>
<keyword evidence="2" id="KW-0408">Iron</keyword>
<dbReference type="Gene3D" id="1.10.287.110">
    <property type="entry name" value="DnaJ domain"/>
    <property type="match status" value="1"/>
</dbReference>
<dbReference type="SMART" id="SM00271">
    <property type="entry name" value="DnaJ"/>
    <property type="match status" value="1"/>
</dbReference>
<dbReference type="EMBL" id="JALJOR010000010">
    <property type="protein sequence ID" value="KAK9810222.1"/>
    <property type="molecule type" value="Genomic_DNA"/>
</dbReference>